<dbReference type="GO" id="GO:0005886">
    <property type="term" value="C:plasma membrane"/>
    <property type="evidence" value="ECO:0007669"/>
    <property type="project" value="UniProtKB-SubCell"/>
</dbReference>
<accession>A0A5Q2MFA0</accession>
<evidence type="ECO:0000256" key="3">
    <source>
        <dbReference type="ARBA" id="ARBA00012438"/>
    </source>
</evidence>
<keyword evidence="4" id="KW-1003">Cell membrane</keyword>
<dbReference type="SUPFAM" id="SSF55874">
    <property type="entry name" value="ATPase domain of HSP90 chaperone/DNA topoisomerase II/histidine kinase"/>
    <property type="match status" value="1"/>
</dbReference>
<comment type="subcellular location">
    <subcellularLocation>
        <location evidence="2">Cell membrane</location>
        <topology evidence="2">Multi-pass membrane protein</topology>
    </subcellularLocation>
</comment>
<dbReference type="EMBL" id="CP045737">
    <property type="protein sequence ID" value="QGG40341.1"/>
    <property type="molecule type" value="Genomic_DNA"/>
</dbReference>
<evidence type="ECO:0000256" key="10">
    <source>
        <dbReference type="ARBA" id="ARBA00022840"/>
    </source>
</evidence>
<dbReference type="KEGG" id="aef:GEV26_02560"/>
<keyword evidence="9" id="KW-0418">Kinase</keyword>
<evidence type="ECO:0000256" key="8">
    <source>
        <dbReference type="ARBA" id="ARBA00022741"/>
    </source>
</evidence>
<organism evidence="13 14">
    <name type="scientific">Aeromicrobium yanjiei</name>
    <dbReference type="NCBI Taxonomy" id="2662028"/>
    <lineage>
        <taxon>Bacteria</taxon>
        <taxon>Bacillati</taxon>
        <taxon>Actinomycetota</taxon>
        <taxon>Actinomycetes</taxon>
        <taxon>Propionibacteriales</taxon>
        <taxon>Nocardioidaceae</taxon>
        <taxon>Aeromicrobium</taxon>
    </lineage>
</organism>
<dbReference type="InterPro" id="IPR003660">
    <property type="entry name" value="HAMP_dom"/>
</dbReference>
<dbReference type="InterPro" id="IPR003661">
    <property type="entry name" value="HisK_dim/P_dom"/>
</dbReference>
<dbReference type="Gene3D" id="1.10.287.130">
    <property type="match status" value="1"/>
</dbReference>
<evidence type="ECO:0000256" key="9">
    <source>
        <dbReference type="ARBA" id="ARBA00022777"/>
    </source>
</evidence>
<evidence type="ECO:0000256" key="2">
    <source>
        <dbReference type="ARBA" id="ARBA00004651"/>
    </source>
</evidence>
<evidence type="ECO:0000256" key="4">
    <source>
        <dbReference type="ARBA" id="ARBA00022475"/>
    </source>
</evidence>
<dbReference type="GO" id="GO:0005524">
    <property type="term" value="F:ATP binding"/>
    <property type="evidence" value="ECO:0007669"/>
    <property type="project" value="UniProtKB-KW"/>
</dbReference>
<evidence type="ECO:0000256" key="12">
    <source>
        <dbReference type="ARBA" id="ARBA00023012"/>
    </source>
</evidence>
<dbReference type="InterPro" id="IPR036097">
    <property type="entry name" value="HisK_dim/P_sf"/>
</dbReference>
<evidence type="ECO:0000256" key="7">
    <source>
        <dbReference type="ARBA" id="ARBA00022692"/>
    </source>
</evidence>
<dbReference type="SUPFAM" id="SSF47384">
    <property type="entry name" value="Homodimeric domain of signal transducing histidine kinase"/>
    <property type="match status" value="1"/>
</dbReference>
<dbReference type="Proteomes" id="UP000392064">
    <property type="component" value="Chromosome"/>
</dbReference>
<sequence>MRERLMVTLVAMTVGMIAVFGVVRAYSTANLVQDQERESVSESADLVAVAVAARGPDEITPAFLDQLTQEGQTLTYMAEDGTRISTRTAARDEDDISATRPVADTGARVILTQQASVSAGRVSDALWSLVLVGLALAVLAAVIGWLLAQRFAYPFRRLAEDAKRIGEGHFDAPVHRSNMREAAELGDALRSAAGQLDELVRRERNLAVVASHELRTPITALRLSLEDLTLWPETPPAVADELQHSLTQVDRLSGVVTALLESGGDRRKNRGSTVDLATVATDAAKRWSAQAEAAGREITVLPTQDPAMVWAAREAIDAVVDILIENALLHGSGTVTIEIFPDSTHFRFRVHDEGSRVIEPGVLHASPTEAVSGLSDAATRAEALGGFIGVGDHPTTLVALFLPRADRRRRASDAVR</sequence>
<dbReference type="GO" id="GO:0000155">
    <property type="term" value="F:phosphorelay sensor kinase activity"/>
    <property type="evidence" value="ECO:0007669"/>
    <property type="project" value="InterPro"/>
</dbReference>
<dbReference type="PANTHER" id="PTHR44936">
    <property type="entry name" value="SENSOR PROTEIN CREC"/>
    <property type="match status" value="1"/>
</dbReference>
<dbReference type="PANTHER" id="PTHR44936:SF9">
    <property type="entry name" value="SENSOR PROTEIN CREC"/>
    <property type="match status" value="1"/>
</dbReference>
<keyword evidence="8" id="KW-0547">Nucleotide-binding</keyword>
<dbReference type="EC" id="2.7.13.3" evidence="3"/>
<dbReference type="AlphaFoldDB" id="A0A5Q2MFA0"/>
<keyword evidence="5" id="KW-0597">Phosphoprotein</keyword>
<gene>
    <name evidence="13" type="ORF">GEV26_02560</name>
</gene>
<dbReference type="InterPro" id="IPR005467">
    <property type="entry name" value="His_kinase_dom"/>
</dbReference>
<protein>
    <recommendedName>
        <fullName evidence="3">histidine kinase</fullName>
        <ecNumber evidence="3">2.7.13.3</ecNumber>
    </recommendedName>
</protein>
<dbReference type="CDD" id="cd00082">
    <property type="entry name" value="HisKA"/>
    <property type="match status" value="1"/>
</dbReference>
<evidence type="ECO:0000256" key="6">
    <source>
        <dbReference type="ARBA" id="ARBA00022679"/>
    </source>
</evidence>
<dbReference type="InterPro" id="IPR050980">
    <property type="entry name" value="2C_sensor_his_kinase"/>
</dbReference>
<dbReference type="PROSITE" id="PS50885">
    <property type="entry name" value="HAMP"/>
    <property type="match status" value="1"/>
</dbReference>
<keyword evidence="10" id="KW-0067">ATP-binding</keyword>
<evidence type="ECO:0000256" key="1">
    <source>
        <dbReference type="ARBA" id="ARBA00000085"/>
    </source>
</evidence>
<keyword evidence="14" id="KW-1185">Reference proteome</keyword>
<dbReference type="Gene3D" id="6.10.340.10">
    <property type="match status" value="1"/>
</dbReference>
<dbReference type="CDD" id="cd06225">
    <property type="entry name" value="HAMP"/>
    <property type="match status" value="1"/>
</dbReference>
<keyword evidence="6" id="KW-0808">Transferase</keyword>
<evidence type="ECO:0000313" key="13">
    <source>
        <dbReference type="EMBL" id="QGG40341.1"/>
    </source>
</evidence>
<keyword evidence="7" id="KW-0812">Transmembrane</keyword>
<dbReference type="PROSITE" id="PS50109">
    <property type="entry name" value="HIS_KIN"/>
    <property type="match status" value="1"/>
</dbReference>
<dbReference type="InterPro" id="IPR036890">
    <property type="entry name" value="HATPase_C_sf"/>
</dbReference>
<evidence type="ECO:0000256" key="11">
    <source>
        <dbReference type="ARBA" id="ARBA00022989"/>
    </source>
</evidence>
<dbReference type="RefSeq" id="WP_153651613.1">
    <property type="nucleotide sequence ID" value="NZ_CP045737.1"/>
</dbReference>
<keyword evidence="11" id="KW-0472">Membrane</keyword>
<dbReference type="Pfam" id="PF00512">
    <property type="entry name" value="HisKA"/>
    <property type="match status" value="1"/>
</dbReference>
<proteinExistence type="predicted"/>
<evidence type="ECO:0000256" key="5">
    <source>
        <dbReference type="ARBA" id="ARBA00022553"/>
    </source>
</evidence>
<evidence type="ECO:0000313" key="14">
    <source>
        <dbReference type="Proteomes" id="UP000392064"/>
    </source>
</evidence>
<keyword evidence="12" id="KW-0902">Two-component regulatory system</keyword>
<comment type="catalytic activity">
    <reaction evidence="1">
        <text>ATP + protein L-histidine = ADP + protein N-phospho-L-histidine.</text>
        <dbReference type="EC" id="2.7.13.3"/>
    </reaction>
</comment>
<dbReference type="Gene3D" id="3.30.565.10">
    <property type="entry name" value="Histidine kinase-like ATPase, C-terminal domain"/>
    <property type="match status" value="1"/>
</dbReference>
<name>A0A5Q2MFA0_9ACTN</name>
<reference evidence="13 14" key="1">
    <citation type="submission" date="2019-11" db="EMBL/GenBank/DDBJ databases">
        <authorList>
            <person name="Li J."/>
        </authorList>
    </citation>
    <scope>NUCLEOTIDE SEQUENCE [LARGE SCALE GENOMIC DNA]</scope>
    <source>
        <strain evidence="13 14">MF47</strain>
    </source>
</reference>
<keyword evidence="11" id="KW-1133">Transmembrane helix</keyword>